<dbReference type="EMBL" id="LGSZ01000032">
    <property type="protein sequence ID" value="KPH81096.1"/>
    <property type="molecule type" value="Genomic_DNA"/>
</dbReference>
<dbReference type="PATRIC" id="fig|1526658.3.peg.823"/>
<accession>A0A0N1FIK7</accession>
<dbReference type="AlphaFoldDB" id="A0A0N1FIK7"/>
<dbReference type="Proteomes" id="UP000037822">
    <property type="component" value="Unassembled WGS sequence"/>
</dbReference>
<gene>
    <name evidence="1" type="ORF">AE618_10750</name>
</gene>
<comment type="caution">
    <text evidence="1">The sequence shown here is derived from an EMBL/GenBank/DDBJ whole genome shotgun (WGS) entry which is preliminary data.</text>
</comment>
<protein>
    <submittedName>
        <fullName evidence="1">Uncharacterized protein</fullName>
    </submittedName>
</protein>
<proteinExistence type="predicted"/>
<reference evidence="1 2" key="1">
    <citation type="submission" date="2015-07" db="EMBL/GenBank/DDBJ databases">
        <title>Whole genome sequencing of Bosea vaviloviae isolated from cave pool.</title>
        <authorList>
            <person name="Tan N.E.H."/>
            <person name="Lee Y.P."/>
            <person name="Gan H.M."/>
            <person name="Barton H."/>
            <person name="Savka M.A."/>
        </authorList>
    </citation>
    <scope>NUCLEOTIDE SEQUENCE [LARGE SCALE GENOMIC DNA]</scope>
    <source>
        <strain evidence="1 2">SD260</strain>
    </source>
</reference>
<evidence type="ECO:0000313" key="1">
    <source>
        <dbReference type="EMBL" id="KPH81096.1"/>
    </source>
</evidence>
<sequence>MRGLIVEFSKANSIGSKSAGEIAAYLEAIGDMDAAARFLKLGAQSQAISVRFFTNDHWAYSGAQFGFIPTGSPGNSTEIAIDPATSVSADETLKGKAVKITLDRFYVHNYPGTGRHQIVCEFAGKNQAGPKSEELRFALKTTATDRSSAPLLSMPIFVDVNVGDDGLSFEGRTINVKSEGMETLVEALDSSAFKNGLALLTTSQPALTPFVQLAKGAVKAIEKQGNNKEVFSFSLGLDFSKTVTSAKLRLGSYVVVQTNETQWDWNNFAYNSQSGAVVAKADPTMPVELNYLIFGVTESGSVKSTG</sequence>
<organism evidence="1 2">
    <name type="scientific">Bosea vaviloviae</name>
    <dbReference type="NCBI Taxonomy" id="1526658"/>
    <lineage>
        <taxon>Bacteria</taxon>
        <taxon>Pseudomonadati</taxon>
        <taxon>Pseudomonadota</taxon>
        <taxon>Alphaproteobacteria</taxon>
        <taxon>Hyphomicrobiales</taxon>
        <taxon>Boseaceae</taxon>
        <taxon>Bosea</taxon>
    </lineage>
</organism>
<name>A0A0N1FIK7_9HYPH</name>
<keyword evidence="2" id="KW-1185">Reference proteome</keyword>
<evidence type="ECO:0000313" key="2">
    <source>
        <dbReference type="Proteomes" id="UP000037822"/>
    </source>
</evidence>